<evidence type="ECO:0000313" key="2">
    <source>
        <dbReference type="Proteomes" id="UP000499080"/>
    </source>
</evidence>
<dbReference type="AlphaFoldDB" id="A0A4Y2G074"/>
<organism evidence="1 2">
    <name type="scientific">Araneus ventricosus</name>
    <name type="common">Orbweaver spider</name>
    <name type="synonym">Epeira ventricosa</name>
    <dbReference type="NCBI Taxonomy" id="182803"/>
    <lineage>
        <taxon>Eukaryota</taxon>
        <taxon>Metazoa</taxon>
        <taxon>Ecdysozoa</taxon>
        <taxon>Arthropoda</taxon>
        <taxon>Chelicerata</taxon>
        <taxon>Arachnida</taxon>
        <taxon>Araneae</taxon>
        <taxon>Araneomorphae</taxon>
        <taxon>Entelegynae</taxon>
        <taxon>Araneoidea</taxon>
        <taxon>Araneidae</taxon>
        <taxon>Araneus</taxon>
    </lineage>
</organism>
<dbReference type="OrthoDB" id="10465495at2759"/>
<evidence type="ECO:0000313" key="1">
    <source>
        <dbReference type="EMBL" id="GBM46039.1"/>
    </source>
</evidence>
<keyword evidence="2" id="KW-1185">Reference proteome</keyword>
<accession>A0A4Y2G074</accession>
<dbReference type="Proteomes" id="UP000499080">
    <property type="component" value="Unassembled WGS sequence"/>
</dbReference>
<name>A0A4Y2G074_ARAVE</name>
<dbReference type="EMBL" id="BGPR01097575">
    <property type="protein sequence ID" value="GBM46039.1"/>
    <property type="molecule type" value="Genomic_DNA"/>
</dbReference>
<protein>
    <submittedName>
        <fullName evidence="1">Uncharacterized protein</fullName>
    </submittedName>
</protein>
<gene>
    <name evidence="1" type="ORF">AVEN_236973_1</name>
</gene>
<sequence>PYLGVNPKVKKRPSRRKQKFYLLPLQLVHWTALPCVLEASCNVSESSTHTRYRPSNQRSKSRLPWLRERSFVLPSALSDP</sequence>
<feature type="non-terminal residue" evidence="1">
    <location>
        <position position="1"/>
    </location>
</feature>
<comment type="caution">
    <text evidence="1">The sequence shown here is derived from an EMBL/GenBank/DDBJ whole genome shotgun (WGS) entry which is preliminary data.</text>
</comment>
<proteinExistence type="predicted"/>
<reference evidence="1 2" key="1">
    <citation type="journal article" date="2019" name="Sci. Rep.">
        <title>Orb-weaving spider Araneus ventricosus genome elucidates the spidroin gene catalogue.</title>
        <authorList>
            <person name="Kono N."/>
            <person name="Nakamura H."/>
            <person name="Ohtoshi R."/>
            <person name="Moran D.A.P."/>
            <person name="Shinohara A."/>
            <person name="Yoshida Y."/>
            <person name="Fujiwara M."/>
            <person name="Mori M."/>
            <person name="Tomita M."/>
            <person name="Arakawa K."/>
        </authorList>
    </citation>
    <scope>NUCLEOTIDE SEQUENCE [LARGE SCALE GENOMIC DNA]</scope>
</reference>